<name>A0A7J0EQR6_9ERIC</name>
<keyword evidence="2" id="KW-1185">Reference proteome</keyword>
<dbReference type="AlphaFoldDB" id="A0A7J0EQR6"/>
<sequence length="138" mass="14239">MEVMGVVEWIIEVDEGSGGYDCGIVTSGKVMEMEVAVVVEGGGYEGGWVVVALWSRQRLSVVVVCDYGSGIGRWRDGGGRGRGFSGDSGSIGGCGSGWIVRWIAVEVEYGCNDRMVVVVEVEVGGGGGNDNGGGIVVS</sequence>
<dbReference type="EMBL" id="BJWL01000006">
    <property type="protein sequence ID" value="GFY88662.1"/>
    <property type="molecule type" value="Genomic_DNA"/>
</dbReference>
<accession>A0A7J0EQR6</accession>
<proteinExistence type="predicted"/>
<protein>
    <submittedName>
        <fullName evidence="1">Uncharacterized protein</fullName>
    </submittedName>
</protein>
<reference evidence="1 2" key="1">
    <citation type="submission" date="2019-07" db="EMBL/GenBank/DDBJ databases">
        <title>De Novo Assembly of kiwifruit Actinidia rufa.</title>
        <authorList>
            <person name="Sugita-Konishi S."/>
            <person name="Sato K."/>
            <person name="Mori E."/>
            <person name="Abe Y."/>
            <person name="Kisaki G."/>
            <person name="Hamano K."/>
            <person name="Suezawa K."/>
            <person name="Otani M."/>
            <person name="Fukuda T."/>
            <person name="Manabe T."/>
            <person name="Gomi K."/>
            <person name="Tabuchi M."/>
            <person name="Akimitsu K."/>
            <person name="Kataoka I."/>
        </authorList>
    </citation>
    <scope>NUCLEOTIDE SEQUENCE [LARGE SCALE GENOMIC DNA]</scope>
    <source>
        <strain evidence="2">cv. Fuchu</strain>
    </source>
</reference>
<gene>
    <name evidence="1" type="ORF">Acr_06g0006020</name>
</gene>
<dbReference type="Proteomes" id="UP000585474">
    <property type="component" value="Unassembled WGS sequence"/>
</dbReference>
<comment type="caution">
    <text evidence="1">The sequence shown here is derived from an EMBL/GenBank/DDBJ whole genome shotgun (WGS) entry which is preliminary data.</text>
</comment>
<evidence type="ECO:0000313" key="2">
    <source>
        <dbReference type="Proteomes" id="UP000585474"/>
    </source>
</evidence>
<organism evidence="1 2">
    <name type="scientific">Actinidia rufa</name>
    <dbReference type="NCBI Taxonomy" id="165716"/>
    <lineage>
        <taxon>Eukaryota</taxon>
        <taxon>Viridiplantae</taxon>
        <taxon>Streptophyta</taxon>
        <taxon>Embryophyta</taxon>
        <taxon>Tracheophyta</taxon>
        <taxon>Spermatophyta</taxon>
        <taxon>Magnoliopsida</taxon>
        <taxon>eudicotyledons</taxon>
        <taxon>Gunneridae</taxon>
        <taxon>Pentapetalae</taxon>
        <taxon>asterids</taxon>
        <taxon>Ericales</taxon>
        <taxon>Actinidiaceae</taxon>
        <taxon>Actinidia</taxon>
    </lineage>
</organism>
<evidence type="ECO:0000313" key="1">
    <source>
        <dbReference type="EMBL" id="GFY88662.1"/>
    </source>
</evidence>